<feature type="region of interest" description="Disordered" evidence="1">
    <location>
        <begin position="195"/>
        <end position="230"/>
    </location>
</feature>
<dbReference type="EMBL" id="JAKOGI010001040">
    <property type="protein sequence ID" value="KAJ8428221.1"/>
    <property type="molecule type" value="Genomic_DNA"/>
</dbReference>
<proteinExistence type="predicted"/>
<organism evidence="2 3">
    <name type="scientific">Carnegiea gigantea</name>
    <dbReference type="NCBI Taxonomy" id="171969"/>
    <lineage>
        <taxon>Eukaryota</taxon>
        <taxon>Viridiplantae</taxon>
        <taxon>Streptophyta</taxon>
        <taxon>Embryophyta</taxon>
        <taxon>Tracheophyta</taxon>
        <taxon>Spermatophyta</taxon>
        <taxon>Magnoliopsida</taxon>
        <taxon>eudicotyledons</taxon>
        <taxon>Gunneridae</taxon>
        <taxon>Pentapetalae</taxon>
        <taxon>Caryophyllales</taxon>
        <taxon>Cactineae</taxon>
        <taxon>Cactaceae</taxon>
        <taxon>Cactoideae</taxon>
        <taxon>Echinocereeae</taxon>
        <taxon>Carnegiea</taxon>
    </lineage>
</organism>
<gene>
    <name evidence="2" type="ORF">Cgig2_016805</name>
</gene>
<comment type="caution">
    <text evidence="2">The sequence shown here is derived from an EMBL/GenBank/DDBJ whole genome shotgun (WGS) entry which is preliminary data.</text>
</comment>
<dbReference type="AlphaFoldDB" id="A0A9Q1GZG7"/>
<evidence type="ECO:0000313" key="3">
    <source>
        <dbReference type="Proteomes" id="UP001153076"/>
    </source>
</evidence>
<keyword evidence="3" id="KW-1185">Reference proteome</keyword>
<dbReference type="Proteomes" id="UP001153076">
    <property type="component" value="Unassembled WGS sequence"/>
</dbReference>
<reference evidence="2" key="1">
    <citation type="submission" date="2022-04" db="EMBL/GenBank/DDBJ databases">
        <title>Carnegiea gigantea Genome sequencing and assembly v2.</title>
        <authorList>
            <person name="Copetti D."/>
            <person name="Sanderson M.J."/>
            <person name="Burquez A."/>
            <person name="Wojciechowski M.F."/>
        </authorList>
    </citation>
    <scope>NUCLEOTIDE SEQUENCE</scope>
    <source>
        <strain evidence="2">SGP5-SGP5p</strain>
        <tissue evidence="2">Aerial part</tissue>
    </source>
</reference>
<protein>
    <submittedName>
        <fullName evidence="2">Uncharacterized protein</fullName>
    </submittedName>
</protein>
<dbReference type="OrthoDB" id="435593at2759"/>
<accession>A0A9Q1GZG7</accession>
<sequence>MAGIELQNTVKEALNALFNHLDDAFRIQADRWLQEFQRTIDASAAFLTVALAGSKRKDRKAVPFSAFLVVKLSHCTKYSLTIFFCNHFLSMKLEAVNSETIPTITGFHSQDGIFVIRMTIKLSWISTFRWSNFQVDTLLGDGYSCDVSVQIPLIQAIVPQVMSLRPSIMIPQRSEDNKRKNKDLQDLAAREFATLGPPQSEGLHTQLGSLGPLQSKGLHKQSGRSVDRTI</sequence>
<evidence type="ECO:0000313" key="2">
    <source>
        <dbReference type="EMBL" id="KAJ8428221.1"/>
    </source>
</evidence>
<name>A0A9Q1GZG7_9CARY</name>
<evidence type="ECO:0000256" key="1">
    <source>
        <dbReference type="SAM" id="MobiDB-lite"/>
    </source>
</evidence>